<dbReference type="InterPro" id="IPR029062">
    <property type="entry name" value="Class_I_gatase-like"/>
</dbReference>
<name>A0A7C3MIH5_DICTH</name>
<comment type="caution">
    <text evidence="1">The sequence shown here is derived from an EMBL/GenBank/DDBJ whole genome shotgun (WGS) entry which is preliminary data.</text>
</comment>
<evidence type="ECO:0000313" key="1">
    <source>
        <dbReference type="EMBL" id="HFX13114.1"/>
    </source>
</evidence>
<organism evidence="1">
    <name type="scientific">Dictyoglomus thermophilum</name>
    <dbReference type="NCBI Taxonomy" id="14"/>
    <lineage>
        <taxon>Bacteria</taxon>
        <taxon>Pseudomonadati</taxon>
        <taxon>Dictyoglomota</taxon>
        <taxon>Dictyoglomia</taxon>
        <taxon>Dictyoglomales</taxon>
        <taxon>Dictyoglomaceae</taxon>
        <taxon>Dictyoglomus</taxon>
    </lineage>
</organism>
<dbReference type="SUPFAM" id="SSF117074">
    <property type="entry name" value="Hypothetical protein PA1324"/>
    <property type="match status" value="1"/>
</dbReference>
<keyword evidence="1" id="KW-0645">Protease</keyword>
<protein>
    <submittedName>
        <fullName evidence="1">Carboxypeptidase regulatory-like domain-containing protein</fullName>
    </submittedName>
</protein>
<reference evidence="1" key="1">
    <citation type="journal article" date="2020" name="mSystems">
        <title>Genome- and Community-Level Interaction Insights into Carbon Utilization and Element Cycling Functions of Hydrothermarchaeota in Hydrothermal Sediment.</title>
        <authorList>
            <person name="Zhou Z."/>
            <person name="Liu Y."/>
            <person name="Xu W."/>
            <person name="Pan J."/>
            <person name="Luo Z.H."/>
            <person name="Li M."/>
        </authorList>
    </citation>
    <scope>NUCLEOTIDE SEQUENCE [LARGE SCALE GENOMIC DNA]</scope>
    <source>
        <strain evidence="1">SpSt-81</strain>
    </source>
</reference>
<sequence>MKKIIIWPIILILSIFLSGCNPPPENPLLGSSTIQGNVYYFDKPENQSNNIKVNLIPQTEDSPLNINNTYVVTGNSGSYKFQNIPAGTYLILAQDIDKNYQPANVIVEVADNQTITAETMILTKVIKHIVIFRETETGWSNAGIPSSVIGDILTTEIGMTEGTSQNQFEYRSIRDQNPNLNLNIGDLIIIEGDQPQDFYDFYTNNIETFNNFIANGGTIFWIACDNGWAYGNYTSHLPGGVTWRDAYDSYNNLVYFEHPITKNFPEQLYGNYASHGGFDNLDTANIANLMIYIKEKTGDGVNTFPTYIEYRYNKGRVLATTAPLEWYVTNGPTEIPEGFNTTYKDLFKLMLVRSLRYIMNLNVSPDIPISETINVQILKVNGVSHK</sequence>
<dbReference type="Gene3D" id="2.60.40.1120">
    <property type="entry name" value="Carboxypeptidase-like, regulatory domain"/>
    <property type="match status" value="1"/>
</dbReference>
<dbReference type="SUPFAM" id="SSF52317">
    <property type="entry name" value="Class I glutamine amidotransferase-like"/>
    <property type="match status" value="1"/>
</dbReference>
<dbReference type="AlphaFoldDB" id="A0A7C3MIH5"/>
<keyword evidence="1" id="KW-0121">Carboxypeptidase</keyword>
<proteinExistence type="predicted"/>
<accession>A0A7C3MIH5</accession>
<keyword evidence="1" id="KW-0378">Hydrolase</keyword>
<dbReference type="PROSITE" id="PS51257">
    <property type="entry name" value="PROKAR_LIPOPROTEIN"/>
    <property type="match status" value="1"/>
</dbReference>
<dbReference type="GO" id="GO:0004180">
    <property type="term" value="F:carboxypeptidase activity"/>
    <property type="evidence" value="ECO:0007669"/>
    <property type="project" value="UniProtKB-KW"/>
</dbReference>
<dbReference type="EMBL" id="DTIN01000009">
    <property type="protein sequence ID" value="HFX13114.1"/>
    <property type="molecule type" value="Genomic_DNA"/>
</dbReference>
<gene>
    <name evidence="1" type="ORF">ENW00_03010</name>
</gene>